<dbReference type="AlphaFoldDB" id="A0A8J2WV05"/>
<keyword evidence="1" id="KW-0732">Signal</keyword>
<dbReference type="InterPro" id="IPR015424">
    <property type="entry name" value="PyrdxlP-dep_Trfase"/>
</dbReference>
<keyword evidence="3" id="KW-1185">Reference proteome</keyword>
<sequence length="516" mass="56638">MKNSCLVLLFGAAAALRPSLRGIRKSVFYATSTRKRTQKPKAPPQVKDEIPIYTASPTTERVPPHLVNAAMYEAELEEEEAARAKDDLCRTMFARFARGQELLRRNHGAPVLHGPDTLDLFVGDLAAGGVAPDVIELLQRMREGAMLNGAGGTQGGRLQLSLACLNKEEEFQESVKEAFFREGDVHFELFPSTTKSIESFCSLLAAEASLRERPIKILLPADAHYAWTNVLAQYEAHPYFKSIDLAPGDDLQVLRETRFRPGDLVVGVYTLANTVSGRATPVEWFQDVLAYCEGEGASTAHFVDAALAGLCVAKDTLDMRADEDVAEILDGAIGLVQSGFKDFGPRLCGNQAQLGDDCSMAWRTTFDFRTGLSSMLFLDDAEFECCSHRNERGLQNAVAGGAHALIKHAPVTSIPESPTLAFLLYAREYTAFRKESFEALCTKLRAAIPDEVDYELRPLFPLLHLEFADADITAALTDALMATYSLITIDAEPNVVRLWPTPTNHDVADAIAAFFE</sequence>
<comment type="caution">
    <text evidence="2">The sequence shown here is derived from an EMBL/GenBank/DDBJ whole genome shotgun (WGS) entry which is preliminary data.</text>
</comment>
<organism evidence="2 3">
    <name type="scientific">Pelagomonas calceolata</name>
    <dbReference type="NCBI Taxonomy" id="35677"/>
    <lineage>
        <taxon>Eukaryota</taxon>
        <taxon>Sar</taxon>
        <taxon>Stramenopiles</taxon>
        <taxon>Ochrophyta</taxon>
        <taxon>Pelagophyceae</taxon>
        <taxon>Pelagomonadales</taxon>
        <taxon>Pelagomonadaceae</taxon>
        <taxon>Pelagomonas</taxon>
    </lineage>
</organism>
<evidence type="ECO:0000256" key="1">
    <source>
        <dbReference type="SAM" id="SignalP"/>
    </source>
</evidence>
<reference evidence="2" key="1">
    <citation type="submission" date="2021-11" db="EMBL/GenBank/DDBJ databases">
        <authorList>
            <consortium name="Genoscope - CEA"/>
            <person name="William W."/>
        </authorList>
    </citation>
    <scope>NUCLEOTIDE SEQUENCE</scope>
</reference>
<evidence type="ECO:0008006" key="4">
    <source>
        <dbReference type="Google" id="ProtNLM"/>
    </source>
</evidence>
<gene>
    <name evidence="2" type="ORF">PECAL_1P32060</name>
</gene>
<evidence type="ECO:0000313" key="3">
    <source>
        <dbReference type="Proteomes" id="UP000789595"/>
    </source>
</evidence>
<dbReference type="Proteomes" id="UP000789595">
    <property type="component" value="Unassembled WGS sequence"/>
</dbReference>
<proteinExistence type="predicted"/>
<protein>
    <recommendedName>
        <fullName evidence="4">Aminotransferase class V domain-containing protein</fullName>
    </recommendedName>
</protein>
<accession>A0A8J2WV05</accession>
<name>A0A8J2WV05_9STRA</name>
<feature type="signal peptide" evidence="1">
    <location>
        <begin position="1"/>
        <end position="15"/>
    </location>
</feature>
<dbReference type="SUPFAM" id="SSF53383">
    <property type="entry name" value="PLP-dependent transferases"/>
    <property type="match status" value="1"/>
</dbReference>
<dbReference type="OrthoDB" id="10267200at2759"/>
<feature type="chain" id="PRO_5035326185" description="Aminotransferase class V domain-containing protein" evidence="1">
    <location>
        <begin position="16"/>
        <end position="516"/>
    </location>
</feature>
<evidence type="ECO:0000313" key="2">
    <source>
        <dbReference type="EMBL" id="CAH0366700.1"/>
    </source>
</evidence>
<dbReference type="EMBL" id="CAKKNE010000001">
    <property type="protein sequence ID" value="CAH0366700.1"/>
    <property type="molecule type" value="Genomic_DNA"/>
</dbReference>